<dbReference type="PRINTS" id="PR00686">
    <property type="entry name" value="TIFACTORIID"/>
</dbReference>
<evidence type="ECO:0000256" key="3">
    <source>
        <dbReference type="ARBA" id="ARBA00023015"/>
    </source>
</evidence>
<dbReference type="GO" id="GO:0003677">
    <property type="term" value="F:DNA binding"/>
    <property type="evidence" value="ECO:0007669"/>
    <property type="project" value="UniProtKB-KW"/>
</dbReference>
<dbReference type="Proteomes" id="UP000663882">
    <property type="component" value="Unassembled WGS sequence"/>
</dbReference>
<comment type="similarity">
    <text evidence="2">Belongs to the TBP family.</text>
</comment>
<evidence type="ECO:0000256" key="4">
    <source>
        <dbReference type="ARBA" id="ARBA00023125"/>
    </source>
</evidence>
<dbReference type="Gene3D" id="3.30.310.10">
    <property type="entry name" value="TATA-Binding Protein"/>
    <property type="match status" value="2"/>
</dbReference>
<proteinExistence type="inferred from homology"/>
<sequence length="559" mass="63601">MFQTTNVTSSAVPNTAVVRPSFQIMNASTNHHTLVPSSSSTNPSWCLTTPTPSVVSILNGNSSTFYIATQSSPTTTNIIRQSTQTVRHITPSFTILNNSNTTISGQNPIISSSNNSLSSDTCVDTSFLGRLTTSTIQRQQIPSENLEEQTSLLGNDIDIDRNQHDSEIELFVNNVVCSFALGCKLNLRKIAMEAANVIYKRDHAMVLMKMRNPYCSANVWSSGKVIVTGTTSEDDAQRAARRIARCLQRLGFKIKFRNYRIVNCLATCSMPWPIDIIKLSRIYPECVSYEPEIHPGATVRLNNKVVLKVFTTGSITLTAPSVELINTAVNEFYPQLYECRKIIMFLRKCFGISIIGKQFGTCLYRRFSMMPSSTGISSSIGYQPTNFRIPLPLQLPTSQTVPMPATLPASITTTNTISILDKCSLYDDLLYYDCPALPNEKIQCAWTSTNYRYKRQRRIRNHPSRLINTVAYRSRRMRLHHKKKWLKKFKYDLLKKLREKIKRRGKLYDMENSIILGKAEQFNAEHYVKRELEKARFYGYRVSPVYDQIRDQINHLKIE</sequence>
<dbReference type="OrthoDB" id="2127950at2759"/>
<accession>A0A814I423</accession>
<comment type="caution">
    <text evidence="8">The sequence shown here is derived from an EMBL/GenBank/DDBJ whole genome shotgun (WGS) entry which is preliminary data.</text>
</comment>
<evidence type="ECO:0000256" key="1">
    <source>
        <dbReference type="ARBA" id="ARBA00004123"/>
    </source>
</evidence>
<dbReference type="SUPFAM" id="SSF55945">
    <property type="entry name" value="TATA-box binding protein-like"/>
    <property type="match status" value="2"/>
</dbReference>
<dbReference type="EMBL" id="CAJNOO010000685">
    <property type="protein sequence ID" value="CAF1010729.1"/>
    <property type="molecule type" value="Genomic_DNA"/>
</dbReference>
<keyword evidence="3" id="KW-0805">Transcription regulation</keyword>
<dbReference type="InterPro" id="IPR012295">
    <property type="entry name" value="TBP_dom_sf"/>
</dbReference>
<dbReference type="PANTHER" id="PTHR10126">
    <property type="entry name" value="TATA-BOX BINDING PROTEIN"/>
    <property type="match status" value="1"/>
</dbReference>
<name>A0A814I423_9BILA</name>
<evidence type="ECO:0008006" key="11">
    <source>
        <dbReference type="Google" id="ProtNLM"/>
    </source>
</evidence>
<protein>
    <recommendedName>
        <fullName evidence="11">TATA box-binding protein-like 1</fullName>
    </recommendedName>
</protein>
<organism evidence="8 10">
    <name type="scientific">Rotaria sordida</name>
    <dbReference type="NCBI Taxonomy" id="392033"/>
    <lineage>
        <taxon>Eukaryota</taxon>
        <taxon>Metazoa</taxon>
        <taxon>Spiralia</taxon>
        <taxon>Gnathifera</taxon>
        <taxon>Rotifera</taxon>
        <taxon>Eurotatoria</taxon>
        <taxon>Bdelloidea</taxon>
        <taxon>Philodinida</taxon>
        <taxon>Philodinidae</taxon>
        <taxon>Rotaria</taxon>
    </lineage>
</organism>
<dbReference type="GO" id="GO:0006352">
    <property type="term" value="P:DNA-templated transcription initiation"/>
    <property type="evidence" value="ECO:0007669"/>
    <property type="project" value="InterPro"/>
</dbReference>
<keyword evidence="5" id="KW-0804">Transcription</keyword>
<gene>
    <name evidence="9" type="ORF">OTI717_LOCUS3275</name>
    <name evidence="7" type="ORF">RFH988_LOCUS14663</name>
    <name evidence="8" type="ORF">SEV965_LOCUS11670</name>
</gene>
<dbReference type="InterPro" id="IPR000814">
    <property type="entry name" value="TBP"/>
</dbReference>
<dbReference type="EMBL" id="CAJOAX010000174">
    <property type="protein sequence ID" value="CAF3530165.1"/>
    <property type="molecule type" value="Genomic_DNA"/>
</dbReference>
<evidence type="ECO:0000256" key="2">
    <source>
        <dbReference type="ARBA" id="ARBA00005560"/>
    </source>
</evidence>
<dbReference type="EMBL" id="CAJNOU010000509">
    <property type="protein sequence ID" value="CAF1018433.1"/>
    <property type="molecule type" value="Genomic_DNA"/>
</dbReference>
<evidence type="ECO:0000256" key="6">
    <source>
        <dbReference type="ARBA" id="ARBA00023242"/>
    </source>
</evidence>
<keyword evidence="4" id="KW-0238">DNA-binding</keyword>
<reference evidence="8" key="1">
    <citation type="submission" date="2021-02" db="EMBL/GenBank/DDBJ databases">
        <authorList>
            <person name="Nowell W R."/>
        </authorList>
    </citation>
    <scope>NUCLEOTIDE SEQUENCE</scope>
</reference>
<evidence type="ECO:0000256" key="5">
    <source>
        <dbReference type="ARBA" id="ARBA00023163"/>
    </source>
</evidence>
<dbReference type="GO" id="GO:0005634">
    <property type="term" value="C:nucleus"/>
    <property type="evidence" value="ECO:0007669"/>
    <property type="project" value="UniProtKB-SubCell"/>
</dbReference>
<dbReference type="AlphaFoldDB" id="A0A814I423"/>
<dbReference type="Pfam" id="PF00352">
    <property type="entry name" value="TBP"/>
    <property type="match status" value="2"/>
</dbReference>
<dbReference type="FunFam" id="3.30.310.10:FF:000005">
    <property type="entry name" value="TATA box-binding protein-like 1"/>
    <property type="match status" value="1"/>
</dbReference>
<keyword evidence="6" id="KW-0539">Nucleus</keyword>
<evidence type="ECO:0000313" key="7">
    <source>
        <dbReference type="EMBL" id="CAF1010729.1"/>
    </source>
</evidence>
<dbReference type="Proteomes" id="UP000663889">
    <property type="component" value="Unassembled WGS sequence"/>
</dbReference>
<evidence type="ECO:0000313" key="9">
    <source>
        <dbReference type="EMBL" id="CAF3530165.1"/>
    </source>
</evidence>
<dbReference type="Proteomes" id="UP000663823">
    <property type="component" value="Unassembled WGS sequence"/>
</dbReference>
<evidence type="ECO:0000313" key="8">
    <source>
        <dbReference type="EMBL" id="CAF1018433.1"/>
    </source>
</evidence>
<comment type="subcellular location">
    <subcellularLocation>
        <location evidence="1">Nucleus</location>
    </subcellularLocation>
</comment>
<evidence type="ECO:0000313" key="10">
    <source>
        <dbReference type="Proteomes" id="UP000663889"/>
    </source>
</evidence>